<dbReference type="InterPro" id="IPR001943">
    <property type="entry name" value="UVR_dom"/>
</dbReference>
<gene>
    <name evidence="6 11" type="primary">uvrC</name>
    <name evidence="11" type="ORF">RM550_33500</name>
</gene>
<feature type="domain" description="UVR" evidence="8">
    <location>
        <begin position="208"/>
        <end position="243"/>
    </location>
</feature>
<dbReference type="InterPro" id="IPR010994">
    <property type="entry name" value="RuvA_2-like"/>
</dbReference>
<keyword evidence="5 6" id="KW-0234">DNA repair</keyword>
<evidence type="ECO:0000256" key="4">
    <source>
        <dbReference type="ARBA" id="ARBA00022881"/>
    </source>
</evidence>
<evidence type="ECO:0000256" key="6">
    <source>
        <dbReference type="HAMAP-Rule" id="MF_00203"/>
    </source>
</evidence>
<dbReference type="Gene3D" id="3.40.1440.10">
    <property type="entry name" value="GIY-YIG endonuclease"/>
    <property type="match status" value="1"/>
</dbReference>
<dbReference type="Gene3D" id="3.30.420.340">
    <property type="entry name" value="UvrC, RNAse H endonuclease domain"/>
    <property type="match status" value="2"/>
</dbReference>
<dbReference type="PROSITE" id="PS50151">
    <property type="entry name" value="UVR"/>
    <property type="match status" value="1"/>
</dbReference>
<dbReference type="EMBL" id="JAVRFE010000068">
    <property type="protein sequence ID" value="MDT0460585.1"/>
    <property type="molecule type" value="Genomic_DNA"/>
</dbReference>
<feature type="region of interest" description="Disordered" evidence="7">
    <location>
        <begin position="465"/>
        <end position="554"/>
    </location>
</feature>
<keyword evidence="2 6" id="KW-0227">DNA damage</keyword>
<feature type="region of interest" description="Disordered" evidence="7">
    <location>
        <begin position="702"/>
        <end position="733"/>
    </location>
</feature>
<keyword evidence="6" id="KW-0742">SOS response</keyword>
<dbReference type="GO" id="GO:0016787">
    <property type="term" value="F:hydrolase activity"/>
    <property type="evidence" value="ECO:0007669"/>
    <property type="project" value="UniProtKB-KW"/>
</dbReference>
<dbReference type="RefSeq" id="WP_311627504.1">
    <property type="nucleotide sequence ID" value="NZ_JAVRFE010000068.1"/>
</dbReference>
<dbReference type="InterPro" id="IPR004791">
    <property type="entry name" value="UvrC"/>
</dbReference>
<dbReference type="SUPFAM" id="SSF46600">
    <property type="entry name" value="C-terminal UvrC-binding domain of UvrB"/>
    <property type="match status" value="1"/>
</dbReference>
<dbReference type="PANTHER" id="PTHR30562">
    <property type="entry name" value="UVRC/OXIDOREDUCTASE"/>
    <property type="match status" value="1"/>
</dbReference>
<evidence type="ECO:0000256" key="1">
    <source>
        <dbReference type="ARBA" id="ARBA00022490"/>
    </source>
</evidence>
<keyword evidence="4 6" id="KW-0267">Excision nuclease</keyword>
<dbReference type="InterPro" id="IPR001162">
    <property type="entry name" value="UvrC_RNase_H_dom"/>
</dbReference>
<dbReference type="PROSITE" id="PS50164">
    <property type="entry name" value="GIY_YIG"/>
    <property type="match status" value="1"/>
</dbReference>
<dbReference type="InterPro" id="IPR003583">
    <property type="entry name" value="Hlx-hairpin-Hlx_DNA-bd_motif"/>
</dbReference>
<dbReference type="NCBIfam" id="NF001824">
    <property type="entry name" value="PRK00558.1-5"/>
    <property type="match status" value="1"/>
</dbReference>
<evidence type="ECO:0000313" key="12">
    <source>
        <dbReference type="Proteomes" id="UP001180551"/>
    </source>
</evidence>
<evidence type="ECO:0000313" key="11">
    <source>
        <dbReference type="EMBL" id="MDT0460585.1"/>
    </source>
</evidence>
<accession>A0ABU2TI73</accession>
<dbReference type="SMART" id="SM00465">
    <property type="entry name" value="GIYc"/>
    <property type="match status" value="1"/>
</dbReference>
<dbReference type="InterPro" id="IPR035901">
    <property type="entry name" value="GIY-YIG_endonuc_sf"/>
</dbReference>
<feature type="compositionally biased region" description="Low complexity" evidence="7">
    <location>
        <begin position="502"/>
        <end position="512"/>
    </location>
</feature>
<proteinExistence type="inferred from homology"/>
<feature type="domain" description="UvrC family homology region profile" evidence="10">
    <location>
        <begin position="259"/>
        <end position="486"/>
    </location>
</feature>
<evidence type="ECO:0000256" key="2">
    <source>
        <dbReference type="ARBA" id="ARBA00022763"/>
    </source>
</evidence>
<comment type="caution">
    <text evidence="11">The sequence shown here is derived from an EMBL/GenBank/DDBJ whole genome shotgun (WGS) entry which is preliminary data.</text>
</comment>
<dbReference type="Gene3D" id="1.10.150.20">
    <property type="entry name" value="5' to 3' exonuclease, C-terminal subdomain"/>
    <property type="match status" value="1"/>
</dbReference>
<reference evidence="11" key="1">
    <citation type="submission" date="2024-05" db="EMBL/GenBank/DDBJ databases">
        <title>30 novel species of actinomycetes from the DSMZ collection.</title>
        <authorList>
            <person name="Nouioui I."/>
        </authorList>
    </citation>
    <scope>NUCLEOTIDE SEQUENCE</scope>
    <source>
        <strain evidence="11">DSM 41527</strain>
    </source>
</reference>
<sequence length="733" mass="80160">MADPSSYRPKPGQIPDSPGVYKFRDEHGRVIYVGKAKSLRQRLANYFQDLAGLHPRTRTMVTTAASVEWTVVSTEVEALQLEYSWIKEFDPRFNVKYRDDKSYPYLAVTLNEEFPRAQVMRGAKKKGVRYFGPYGHAWAIRETVDLMLRVFPVRTCSAGVFKRSAQIGRPCLLGYIGKCSAPCVGRVTAEEHRELAEEFCDFMAGRTGAYLRRLERQMQEAAEEMEYERAARLRDDIGALKRAMEKSAVVLADATDADLIALAEDELEAAVQIFHVRGGRVRGQRGWVTDKVEAVTTSGLVEHALQQLYGEERGDAVPKEVLVPALPEPVEPIAQWLSERRGSQVSLRIPQRGDKKDLMVTVGRNAQQALALHKTKRASDLTTRSRALEEIAGALGLDAVPLRIECFDISHLQGDDVVASMVVFEDGLARKSEYRRFQIKTFQGQDDVRSMHEVIGRRFKRYLQEKQKSGEWTEEPSADARVDDNGVTAGAGATAGTGITDGTGATDAAGVTDGTGGITPGTVPGPAAVTAHPDEPEPDPMAGRPTDEDGRPKRFAYPPQLVVVDGGAPQVAAARRALDELGIDDVAVCGLAKRLEEVWLPEDDDPVVLPRSSEGLYLLQRVRDEAHRFAITYQRSKRGKRLKSSPLDAVAGLGDTRRQALLKHFGSVKKLRAATVDEICEVPGVGRKTAETVAAALAGAAPSAPAVNTATGEIMEDDGAPPAALSAERGQER</sequence>
<dbReference type="SUPFAM" id="SSF82771">
    <property type="entry name" value="GIY-YIG endonuclease"/>
    <property type="match status" value="1"/>
</dbReference>
<dbReference type="NCBIfam" id="TIGR00194">
    <property type="entry name" value="uvrC"/>
    <property type="match status" value="1"/>
</dbReference>
<evidence type="ECO:0000259" key="8">
    <source>
        <dbReference type="PROSITE" id="PS50151"/>
    </source>
</evidence>
<evidence type="ECO:0000256" key="7">
    <source>
        <dbReference type="SAM" id="MobiDB-lite"/>
    </source>
</evidence>
<keyword evidence="3 6" id="KW-0228">DNA excision</keyword>
<dbReference type="Gene3D" id="4.10.860.10">
    <property type="entry name" value="UVR domain"/>
    <property type="match status" value="1"/>
</dbReference>
<dbReference type="Pfam" id="PF14520">
    <property type="entry name" value="HHH_5"/>
    <property type="match status" value="1"/>
</dbReference>
<comment type="subunit">
    <text evidence="6">Interacts with UvrB in an incision complex.</text>
</comment>
<keyword evidence="12" id="KW-1185">Reference proteome</keyword>
<dbReference type="InterPro" id="IPR000305">
    <property type="entry name" value="GIY-YIG_endonuc"/>
</dbReference>
<dbReference type="PANTHER" id="PTHR30562:SF1">
    <property type="entry name" value="UVRABC SYSTEM PROTEIN C"/>
    <property type="match status" value="1"/>
</dbReference>
<feature type="domain" description="GIY-YIG" evidence="9">
    <location>
        <begin position="16"/>
        <end position="95"/>
    </location>
</feature>
<organism evidence="11 12">
    <name type="scientific">Streptomyces mooreae</name>
    <dbReference type="NCBI Taxonomy" id="3075523"/>
    <lineage>
        <taxon>Bacteria</taxon>
        <taxon>Bacillati</taxon>
        <taxon>Actinomycetota</taxon>
        <taxon>Actinomycetes</taxon>
        <taxon>Kitasatosporales</taxon>
        <taxon>Streptomycetaceae</taxon>
        <taxon>Streptomyces</taxon>
    </lineage>
</organism>
<protein>
    <recommendedName>
        <fullName evidence="6">UvrABC system protein C</fullName>
        <shortName evidence="6">Protein UvrC</shortName>
    </recommendedName>
    <alternativeName>
        <fullName evidence="6">Excinuclease ABC subunit C</fullName>
    </alternativeName>
</protein>
<dbReference type="Pfam" id="PF01541">
    <property type="entry name" value="GIY-YIG"/>
    <property type="match status" value="1"/>
</dbReference>
<dbReference type="InterPro" id="IPR038476">
    <property type="entry name" value="UvrC_RNase_H_dom_sf"/>
</dbReference>
<evidence type="ECO:0000259" key="10">
    <source>
        <dbReference type="PROSITE" id="PS50165"/>
    </source>
</evidence>
<comment type="subcellular location">
    <subcellularLocation>
        <location evidence="6">Cytoplasm</location>
    </subcellularLocation>
</comment>
<dbReference type="Pfam" id="PF22920">
    <property type="entry name" value="UvrC_RNaseH"/>
    <property type="match status" value="1"/>
</dbReference>
<feature type="compositionally biased region" description="Low complexity" evidence="7">
    <location>
        <begin position="702"/>
        <end position="711"/>
    </location>
</feature>
<keyword evidence="11" id="KW-0378">Hydrolase</keyword>
<dbReference type="InterPro" id="IPR036876">
    <property type="entry name" value="UVR_dom_sf"/>
</dbReference>
<dbReference type="InterPro" id="IPR047296">
    <property type="entry name" value="GIY-YIG_UvrC_Cho"/>
</dbReference>
<dbReference type="SMART" id="SM00278">
    <property type="entry name" value="HhH1"/>
    <property type="match status" value="2"/>
</dbReference>
<name>A0ABU2TI73_9ACTN</name>
<dbReference type="Pfam" id="PF02151">
    <property type="entry name" value="UVR"/>
    <property type="match status" value="1"/>
</dbReference>
<dbReference type="PROSITE" id="PS50165">
    <property type="entry name" value="UVRC"/>
    <property type="match status" value="1"/>
</dbReference>
<comment type="similarity">
    <text evidence="6">Belongs to the UvrC family.</text>
</comment>
<dbReference type="Proteomes" id="UP001180551">
    <property type="component" value="Unassembled WGS sequence"/>
</dbReference>
<dbReference type="InterPro" id="IPR050066">
    <property type="entry name" value="UvrABC_protein_C"/>
</dbReference>
<keyword evidence="1 6" id="KW-0963">Cytoplasm</keyword>
<evidence type="ECO:0000256" key="5">
    <source>
        <dbReference type="ARBA" id="ARBA00023204"/>
    </source>
</evidence>
<dbReference type="Pfam" id="PF08459">
    <property type="entry name" value="UvrC_RNaseH_dom"/>
    <property type="match status" value="1"/>
</dbReference>
<dbReference type="HAMAP" id="MF_00203">
    <property type="entry name" value="UvrC"/>
    <property type="match status" value="1"/>
</dbReference>
<comment type="function">
    <text evidence="6">The UvrABC repair system catalyzes the recognition and processing of DNA lesions. UvrC both incises the 5' and 3' sides of the lesion. The N-terminal half is responsible for the 3' incision and the C-terminal half is responsible for the 5' incision.</text>
</comment>
<evidence type="ECO:0000259" key="9">
    <source>
        <dbReference type="PROSITE" id="PS50164"/>
    </source>
</evidence>
<dbReference type="SUPFAM" id="SSF47781">
    <property type="entry name" value="RuvA domain 2-like"/>
    <property type="match status" value="1"/>
</dbReference>
<evidence type="ECO:0000256" key="3">
    <source>
        <dbReference type="ARBA" id="ARBA00022769"/>
    </source>
</evidence>
<dbReference type="CDD" id="cd10434">
    <property type="entry name" value="GIY-YIG_UvrC_Cho"/>
    <property type="match status" value="1"/>
</dbReference>